<keyword evidence="2" id="KW-1185">Reference proteome</keyword>
<dbReference type="KEGG" id="phm:PSMK_16910"/>
<evidence type="ECO:0000313" key="1">
    <source>
        <dbReference type="EMBL" id="BAM03850.1"/>
    </source>
</evidence>
<dbReference type="AlphaFoldDB" id="I0IF12"/>
<protein>
    <submittedName>
        <fullName evidence="1">Uncharacterized protein</fullName>
    </submittedName>
</protein>
<dbReference type="EMBL" id="AP012338">
    <property type="protein sequence ID" value="BAM03850.1"/>
    <property type="molecule type" value="Genomic_DNA"/>
</dbReference>
<dbReference type="Gene3D" id="2.60.40.10">
    <property type="entry name" value="Immunoglobulins"/>
    <property type="match status" value="1"/>
</dbReference>
<gene>
    <name evidence="1" type="ordered locus">PSMK_16910</name>
</gene>
<dbReference type="HOGENOM" id="CLU_1218855_0_0_0"/>
<dbReference type="RefSeq" id="WP_014437068.1">
    <property type="nucleotide sequence ID" value="NC_017080.1"/>
</dbReference>
<reference evidence="1 2" key="1">
    <citation type="submission" date="2012-02" db="EMBL/GenBank/DDBJ databases">
        <title>Complete genome sequence of Phycisphaera mikurensis NBRC 102666.</title>
        <authorList>
            <person name="Ankai A."/>
            <person name="Hosoyama A."/>
            <person name="Terui Y."/>
            <person name="Sekine M."/>
            <person name="Fukai R."/>
            <person name="Kato Y."/>
            <person name="Nakamura S."/>
            <person name="Yamada-Narita S."/>
            <person name="Kawakoshi A."/>
            <person name="Fukunaga Y."/>
            <person name="Yamazaki S."/>
            <person name="Fujita N."/>
        </authorList>
    </citation>
    <scope>NUCLEOTIDE SEQUENCE [LARGE SCALE GENOMIC DNA]</scope>
    <source>
        <strain evidence="2">NBRC 102666 / KCTC 22515 / FYK2301M01</strain>
    </source>
</reference>
<evidence type="ECO:0000313" key="2">
    <source>
        <dbReference type="Proteomes" id="UP000007881"/>
    </source>
</evidence>
<organism evidence="1 2">
    <name type="scientific">Phycisphaera mikurensis (strain NBRC 102666 / KCTC 22515 / FYK2301M01)</name>
    <dbReference type="NCBI Taxonomy" id="1142394"/>
    <lineage>
        <taxon>Bacteria</taxon>
        <taxon>Pseudomonadati</taxon>
        <taxon>Planctomycetota</taxon>
        <taxon>Phycisphaerae</taxon>
        <taxon>Phycisphaerales</taxon>
        <taxon>Phycisphaeraceae</taxon>
        <taxon>Phycisphaera</taxon>
    </lineage>
</organism>
<name>I0IF12_PHYMF</name>
<proteinExistence type="predicted"/>
<accession>I0IF12</accession>
<sequence>MATTPENAYPTTRLLQIQFGEDRAATIQAQADELGVPKSEADRYADEVQAAAEANTAYRLAQQRARDLGETARAAAARMNRTAASVIANVRARAEISADPAAVYAIASIAARQAPTPQGPPAAPTAVTCTLGSDGVTTITWAGSTQGTTFTVERELLMADGTTVPFAAFAGPTGRPIQDGTVPVGTATARYRVKAFRGNQSSAWSTPGVLQLVNNETLAANNLRLAA</sequence>
<dbReference type="Proteomes" id="UP000007881">
    <property type="component" value="Chromosome"/>
</dbReference>
<dbReference type="InterPro" id="IPR013783">
    <property type="entry name" value="Ig-like_fold"/>
</dbReference>
<dbReference type="STRING" id="1142394.PSMK_16910"/>